<dbReference type="RefSeq" id="WP_378256419.1">
    <property type="nucleotide sequence ID" value="NZ_JBHSJV010000001.1"/>
</dbReference>
<reference evidence="4" key="1">
    <citation type="journal article" date="2019" name="Int. J. Syst. Evol. Microbiol.">
        <title>The Global Catalogue of Microorganisms (GCM) 10K type strain sequencing project: providing services to taxonomists for standard genome sequencing and annotation.</title>
        <authorList>
            <consortium name="The Broad Institute Genomics Platform"/>
            <consortium name="The Broad Institute Genome Sequencing Center for Infectious Disease"/>
            <person name="Wu L."/>
            <person name="Ma J."/>
        </authorList>
    </citation>
    <scope>NUCLEOTIDE SEQUENCE [LARGE SCALE GENOMIC DNA]</scope>
    <source>
        <strain evidence="4">KCTC 42423</strain>
    </source>
</reference>
<sequence length="157" mass="17652">MKILIFLLSLISYTVVAQSNPKPQRSSKEVINSFFTHFSHGDEDGILSDFAKDAKIISINENGIKGADLYGTFTGHKGVQKFLHILANTFETKDFQIHHIISEDAIAFAQGSFIHKVKATDKLFKSDWVLMCEVENGKIATYRFFEDSASFLQASQK</sequence>
<dbReference type="PANTHER" id="PTHR41252:SF1">
    <property type="entry name" value="BLR2505 PROTEIN"/>
    <property type="match status" value="1"/>
</dbReference>
<gene>
    <name evidence="3" type="ORF">ACFSTE_10585</name>
</gene>
<dbReference type="SUPFAM" id="SSF54427">
    <property type="entry name" value="NTF2-like"/>
    <property type="match status" value="1"/>
</dbReference>
<protein>
    <submittedName>
        <fullName evidence="3">Nuclear transport factor 2 family protein</fullName>
    </submittedName>
</protein>
<dbReference type="EMBL" id="JBHULX010000017">
    <property type="protein sequence ID" value="MFD2591271.1"/>
    <property type="molecule type" value="Genomic_DNA"/>
</dbReference>
<feature type="domain" description="SnoaL-like" evidence="2">
    <location>
        <begin position="33"/>
        <end position="140"/>
    </location>
</feature>
<evidence type="ECO:0000259" key="2">
    <source>
        <dbReference type="Pfam" id="PF12680"/>
    </source>
</evidence>
<evidence type="ECO:0000313" key="3">
    <source>
        <dbReference type="EMBL" id="MFD2591271.1"/>
    </source>
</evidence>
<evidence type="ECO:0000256" key="1">
    <source>
        <dbReference type="SAM" id="SignalP"/>
    </source>
</evidence>
<feature type="signal peptide" evidence="1">
    <location>
        <begin position="1"/>
        <end position="17"/>
    </location>
</feature>
<name>A0ABW5N8X8_9FLAO</name>
<dbReference type="PANTHER" id="PTHR41252">
    <property type="entry name" value="BLR2505 PROTEIN"/>
    <property type="match status" value="1"/>
</dbReference>
<proteinExistence type="predicted"/>
<feature type="chain" id="PRO_5046755146" evidence="1">
    <location>
        <begin position="18"/>
        <end position="157"/>
    </location>
</feature>
<dbReference type="InterPro" id="IPR032710">
    <property type="entry name" value="NTF2-like_dom_sf"/>
</dbReference>
<accession>A0ABW5N8X8</accession>
<comment type="caution">
    <text evidence="3">The sequence shown here is derived from an EMBL/GenBank/DDBJ whole genome shotgun (WGS) entry which is preliminary data.</text>
</comment>
<organism evidence="3 4">
    <name type="scientific">Aquimarina hainanensis</name>
    <dbReference type="NCBI Taxonomy" id="1578017"/>
    <lineage>
        <taxon>Bacteria</taxon>
        <taxon>Pseudomonadati</taxon>
        <taxon>Bacteroidota</taxon>
        <taxon>Flavobacteriia</taxon>
        <taxon>Flavobacteriales</taxon>
        <taxon>Flavobacteriaceae</taxon>
        <taxon>Aquimarina</taxon>
    </lineage>
</organism>
<dbReference type="InterPro" id="IPR037401">
    <property type="entry name" value="SnoaL-like"/>
</dbReference>
<dbReference type="Proteomes" id="UP001597459">
    <property type="component" value="Unassembled WGS sequence"/>
</dbReference>
<dbReference type="Gene3D" id="3.10.450.50">
    <property type="match status" value="1"/>
</dbReference>
<keyword evidence="1" id="KW-0732">Signal</keyword>
<keyword evidence="4" id="KW-1185">Reference proteome</keyword>
<dbReference type="Pfam" id="PF12680">
    <property type="entry name" value="SnoaL_2"/>
    <property type="match status" value="1"/>
</dbReference>
<evidence type="ECO:0000313" key="4">
    <source>
        <dbReference type="Proteomes" id="UP001597459"/>
    </source>
</evidence>